<dbReference type="PROSITE" id="PS50967">
    <property type="entry name" value="HRDC"/>
    <property type="match status" value="1"/>
</dbReference>
<dbReference type="GO" id="GO:0003677">
    <property type="term" value="F:DNA binding"/>
    <property type="evidence" value="ECO:0007669"/>
    <property type="project" value="UniProtKB-KW"/>
</dbReference>
<dbReference type="InterPro" id="IPR044876">
    <property type="entry name" value="HRDC_dom_sf"/>
</dbReference>
<accession>A0A414MEH9</accession>
<dbReference type="GO" id="GO:0006310">
    <property type="term" value="P:DNA recombination"/>
    <property type="evidence" value="ECO:0007669"/>
    <property type="project" value="UniProtKB-UniRule"/>
</dbReference>
<proteinExistence type="inferred from homology"/>
<keyword evidence="11" id="KW-0238">DNA-binding</keyword>
<dbReference type="GO" id="GO:0043590">
    <property type="term" value="C:bacterial nucleoid"/>
    <property type="evidence" value="ECO:0007669"/>
    <property type="project" value="TreeGrafter"/>
</dbReference>
<dbReference type="GO" id="GO:0043138">
    <property type="term" value="F:3'-5' DNA helicase activity"/>
    <property type="evidence" value="ECO:0007669"/>
    <property type="project" value="UniProtKB-EC"/>
</dbReference>
<evidence type="ECO:0000259" key="19">
    <source>
        <dbReference type="PROSITE" id="PS51194"/>
    </source>
</evidence>
<keyword evidence="5" id="KW-0547">Nucleotide-binding</keyword>
<evidence type="ECO:0000256" key="8">
    <source>
        <dbReference type="ARBA" id="ARBA00022806"/>
    </source>
</evidence>
<evidence type="ECO:0000256" key="1">
    <source>
        <dbReference type="ARBA" id="ARBA00001946"/>
    </source>
</evidence>
<name>A0A414MEH9_9BACE</name>
<dbReference type="Gene3D" id="3.40.50.300">
    <property type="entry name" value="P-loop containing nucleotide triphosphate hydrolases"/>
    <property type="match status" value="2"/>
</dbReference>
<reference evidence="20 21" key="1">
    <citation type="submission" date="2018-08" db="EMBL/GenBank/DDBJ databases">
        <title>A genome reference for cultivated species of the human gut microbiota.</title>
        <authorList>
            <person name="Zou Y."/>
            <person name="Xue W."/>
            <person name="Luo G."/>
        </authorList>
    </citation>
    <scope>NUCLEOTIDE SEQUENCE [LARGE SCALE GENOMIC DNA]</scope>
    <source>
        <strain evidence="20 21">AM26-26AC</strain>
    </source>
</reference>
<feature type="domain" description="HRDC" evidence="17">
    <location>
        <begin position="529"/>
        <end position="604"/>
    </location>
</feature>
<dbReference type="GO" id="GO:0009378">
    <property type="term" value="F:four-way junction helicase activity"/>
    <property type="evidence" value="ECO:0007669"/>
    <property type="project" value="TreeGrafter"/>
</dbReference>
<dbReference type="Pfam" id="PF09382">
    <property type="entry name" value="RQC"/>
    <property type="match status" value="1"/>
</dbReference>
<dbReference type="InterPro" id="IPR002121">
    <property type="entry name" value="HRDC_dom"/>
</dbReference>
<dbReference type="EC" id="5.6.2.4" evidence="16"/>
<dbReference type="InterPro" id="IPR018982">
    <property type="entry name" value="RQC_domain"/>
</dbReference>
<evidence type="ECO:0000256" key="11">
    <source>
        <dbReference type="ARBA" id="ARBA00023125"/>
    </source>
</evidence>
<keyword evidence="9" id="KW-0862">Zinc</keyword>
<comment type="cofactor">
    <cofactor evidence="1">
        <name>Mg(2+)</name>
        <dbReference type="ChEBI" id="CHEBI:18420"/>
    </cofactor>
</comment>
<dbReference type="InterPro" id="IPR014001">
    <property type="entry name" value="Helicase_ATP-bd"/>
</dbReference>
<gene>
    <name evidence="20" type="primary">recQ</name>
    <name evidence="20" type="ORF">DW701_05665</name>
</gene>
<dbReference type="GO" id="GO:0005524">
    <property type="term" value="F:ATP binding"/>
    <property type="evidence" value="ECO:0007669"/>
    <property type="project" value="UniProtKB-KW"/>
</dbReference>
<dbReference type="CDD" id="cd17920">
    <property type="entry name" value="DEXHc_RecQ"/>
    <property type="match status" value="1"/>
</dbReference>
<dbReference type="PROSITE" id="PS51192">
    <property type="entry name" value="HELICASE_ATP_BIND_1"/>
    <property type="match status" value="1"/>
</dbReference>
<dbReference type="InterPro" id="IPR010997">
    <property type="entry name" value="HRDC-like_sf"/>
</dbReference>
<evidence type="ECO:0000256" key="3">
    <source>
        <dbReference type="ARBA" id="ARBA00005446"/>
    </source>
</evidence>
<keyword evidence="7 20" id="KW-0378">Hydrolase</keyword>
<dbReference type="AlphaFoldDB" id="A0A414MEH9"/>
<sequence length="604" mass="68107">MQQTLKTYFGYDSFRPLQEEIIRHILGGNDALVLMPTGGGKSICYQLPALLREGTAVVVSPLISLMKDQVEALCANGISAGALNSSNDETENAALRRACMEGKLKLLYISPEKLLAEANYLLRDMHISLFAIDEAHCISQWGHDFRPEYAQMGILHQQFPQVPIIALTATADKITREDIIKQLHLNHPRIFISSFDRPNLSLTVKRGYQQKEKSKAIIDFIARHPGESGIIYCMSRSKTESVAQMLQKQGIRAAVYHAGLSPTRRDEAQDDFINDRVQVVCATIAFGMGIDKSNVRWVIHYNLPKSIESFYQEIGRAGRDGMPSDTLLFYSLSDLILLTKFATDSGQQSINIEKLQRMQQYAESDICRRRILLSYFGETATHDCGNCDVCKNPPERFDGTIIVQKALSAIVRTEQQISTGVLVDILRGNMTPEVVDKGYEQLKTFAAGREVPARDWHDYLLQMLQLGYFEIAYNENNHLKITPAGSDVLFGRATARLVVIRREEANETKRGRKRKLPVLSKELPLGLPNTENEDLFEALRELRKRLADEEALPAYIVLSDKVLHLLSTSRPTTIEEFGNISGIGEYKKKKYGKEFVSLIRKFSD</sequence>
<keyword evidence="12" id="KW-0233">DNA recombination</keyword>
<dbReference type="SUPFAM" id="SSF46785">
    <property type="entry name" value="Winged helix' DNA-binding domain"/>
    <property type="match status" value="1"/>
</dbReference>
<dbReference type="Proteomes" id="UP000283538">
    <property type="component" value="Unassembled WGS sequence"/>
</dbReference>
<keyword evidence="6" id="KW-0227">DNA damage</keyword>
<dbReference type="Pfam" id="PF00570">
    <property type="entry name" value="HRDC"/>
    <property type="match status" value="1"/>
</dbReference>
<evidence type="ECO:0000259" key="17">
    <source>
        <dbReference type="PROSITE" id="PS50967"/>
    </source>
</evidence>
<dbReference type="SUPFAM" id="SSF47819">
    <property type="entry name" value="HRDC-like"/>
    <property type="match status" value="1"/>
</dbReference>
<dbReference type="Gene3D" id="1.10.10.10">
    <property type="entry name" value="Winged helix-like DNA-binding domain superfamily/Winged helix DNA-binding domain"/>
    <property type="match status" value="1"/>
</dbReference>
<feature type="domain" description="Helicase C-terminal" evidence="19">
    <location>
        <begin position="213"/>
        <end position="363"/>
    </location>
</feature>
<keyword evidence="4" id="KW-0479">Metal-binding</keyword>
<evidence type="ECO:0000256" key="14">
    <source>
        <dbReference type="ARBA" id="ARBA00023235"/>
    </source>
</evidence>
<evidence type="ECO:0000256" key="16">
    <source>
        <dbReference type="NCBIfam" id="TIGR01389"/>
    </source>
</evidence>
<dbReference type="InterPro" id="IPR001650">
    <property type="entry name" value="Helicase_C-like"/>
</dbReference>
<evidence type="ECO:0000256" key="7">
    <source>
        <dbReference type="ARBA" id="ARBA00022801"/>
    </source>
</evidence>
<dbReference type="FunFam" id="3.40.50.300:FF:000296">
    <property type="entry name" value="ATP-dependent DNA helicase RecQ"/>
    <property type="match status" value="1"/>
</dbReference>
<comment type="cofactor">
    <cofactor evidence="2">
        <name>Zn(2+)</name>
        <dbReference type="ChEBI" id="CHEBI:29105"/>
    </cofactor>
</comment>
<dbReference type="GO" id="GO:0006281">
    <property type="term" value="P:DNA repair"/>
    <property type="evidence" value="ECO:0007669"/>
    <property type="project" value="UniProtKB-KW"/>
</dbReference>
<feature type="domain" description="Helicase ATP-binding" evidence="18">
    <location>
        <begin position="22"/>
        <end position="189"/>
    </location>
</feature>
<dbReference type="Gene3D" id="1.10.150.80">
    <property type="entry name" value="HRDC domain"/>
    <property type="match status" value="1"/>
</dbReference>
<dbReference type="GO" id="GO:0006260">
    <property type="term" value="P:DNA replication"/>
    <property type="evidence" value="ECO:0007669"/>
    <property type="project" value="InterPro"/>
</dbReference>
<dbReference type="GO" id="GO:0046872">
    <property type="term" value="F:metal ion binding"/>
    <property type="evidence" value="ECO:0007669"/>
    <property type="project" value="UniProtKB-KW"/>
</dbReference>
<evidence type="ECO:0000259" key="18">
    <source>
        <dbReference type="PROSITE" id="PS51192"/>
    </source>
</evidence>
<dbReference type="SMART" id="SM00956">
    <property type="entry name" value="RQC"/>
    <property type="match status" value="1"/>
</dbReference>
<evidence type="ECO:0000313" key="21">
    <source>
        <dbReference type="Proteomes" id="UP000283538"/>
    </source>
</evidence>
<keyword evidence="14" id="KW-0413">Isomerase</keyword>
<dbReference type="SMART" id="SM00490">
    <property type="entry name" value="HELICc"/>
    <property type="match status" value="1"/>
</dbReference>
<organism evidence="20 21">
    <name type="scientific">Bacteroides eggerthii</name>
    <dbReference type="NCBI Taxonomy" id="28111"/>
    <lineage>
        <taxon>Bacteria</taxon>
        <taxon>Pseudomonadati</taxon>
        <taxon>Bacteroidota</taxon>
        <taxon>Bacteroidia</taxon>
        <taxon>Bacteroidales</taxon>
        <taxon>Bacteroidaceae</taxon>
        <taxon>Bacteroides</taxon>
    </lineage>
</organism>
<keyword evidence="8 20" id="KW-0347">Helicase</keyword>
<protein>
    <recommendedName>
        <fullName evidence="16">DNA helicase RecQ</fullName>
        <ecNumber evidence="16">5.6.2.4</ecNumber>
    </recommendedName>
</protein>
<evidence type="ECO:0000256" key="6">
    <source>
        <dbReference type="ARBA" id="ARBA00022763"/>
    </source>
</evidence>
<dbReference type="InterPro" id="IPR011545">
    <property type="entry name" value="DEAD/DEAH_box_helicase_dom"/>
</dbReference>
<dbReference type="InterPro" id="IPR036388">
    <property type="entry name" value="WH-like_DNA-bd_sf"/>
</dbReference>
<comment type="similarity">
    <text evidence="3">Belongs to the helicase family. RecQ subfamily.</text>
</comment>
<dbReference type="SMART" id="SM00487">
    <property type="entry name" value="DEXDc"/>
    <property type="match status" value="1"/>
</dbReference>
<dbReference type="GO" id="GO:0030894">
    <property type="term" value="C:replisome"/>
    <property type="evidence" value="ECO:0007669"/>
    <property type="project" value="TreeGrafter"/>
</dbReference>
<evidence type="ECO:0000256" key="12">
    <source>
        <dbReference type="ARBA" id="ARBA00023172"/>
    </source>
</evidence>
<evidence type="ECO:0000256" key="15">
    <source>
        <dbReference type="ARBA" id="ARBA00034617"/>
    </source>
</evidence>
<keyword evidence="10" id="KW-0067">ATP-binding</keyword>
<dbReference type="InterPro" id="IPR036390">
    <property type="entry name" value="WH_DNA-bd_sf"/>
</dbReference>
<evidence type="ECO:0000256" key="5">
    <source>
        <dbReference type="ARBA" id="ARBA00022741"/>
    </source>
</evidence>
<keyword evidence="13" id="KW-0234">DNA repair</keyword>
<dbReference type="PANTHER" id="PTHR13710">
    <property type="entry name" value="DNA HELICASE RECQ FAMILY MEMBER"/>
    <property type="match status" value="1"/>
</dbReference>
<evidence type="ECO:0000256" key="4">
    <source>
        <dbReference type="ARBA" id="ARBA00022723"/>
    </source>
</evidence>
<dbReference type="NCBIfam" id="TIGR00614">
    <property type="entry name" value="recQ_fam"/>
    <property type="match status" value="1"/>
</dbReference>
<dbReference type="NCBIfam" id="TIGR01389">
    <property type="entry name" value="recQ"/>
    <property type="match status" value="1"/>
</dbReference>
<comment type="caution">
    <text evidence="20">The sequence shown here is derived from an EMBL/GenBank/DDBJ whole genome shotgun (WGS) entry which is preliminary data.</text>
</comment>
<dbReference type="Pfam" id="PF00271">
    <property type="entry name" value="Helicase_C"/>
    <property type="match status" value="1"/>
</dbReference>
<dbReference type="SUPFAM" id="SSF52540">
    <property type="entry name" value="P-loop containing nucleoside triphosphate hydrolases"/>
    <property type="match status" value="1"/>
</dbReference>
<evidence type="ECO:0000313" key="20">
    <source>
        <dbReference type="EMBL" id="RHF09904.1"/>
    </source>
</evidence>
<dbReference type="InterPro" id="IPR032284">
    <property type="entry name" value="RecQ_Zn-bd"/>
</dbReference>
<comment type="catalytic activity">
    <reaction evidence="15">
        <text>Couples ATP hydrolysis with the unwinding of duplex DNA by translocating in the 3'-5' direction.</text>
        <dbReference type="EC" id="5.6.2.4"/>
    </reaction>
</comment>
<dbReference type="SMART" id="SM00341">
    <property type="entry name" value="HRDC"/>
    <property type="match status" value="1"/>
</dbReference>
<dbReference type="PANTHER" id="PTHR13710:SF105">
    <property type="entry name" value="ATP-DEPENDENT DNA HELICASE Q1"/>
    <property type="match status" value="1"/>
</dbReference>
<dbReference type="EMBL" id="QSLA01000005">
    <property type="protein sequence ID" value="RHF09904.1"/>
    <property type="molecule type" value="Genomic_DNA"/>
</dbReference>
<evidence type="ECO:0000256" key="13">
    <source>
        <dbReference type="ARBA" id="ARBA00023204"/>
    </source>
</evidence>
<evidence type="ECO:0000256" key="2">
    <source>
        <dbReference type="ARBA" id="ARBA00001947"/>
    </source>
</evidence>
<dbReference type="Pfam" id="PF16124">
    <property type="entry name" value="RecQ_Zn_bind"/>
    <property type="match status" value="1"/>
</dbReference>
<evidence type="ECO:0000256" key="9">
    <source>
        <dbReference type="ARBA" id="ARBA00022833"/>
    </source>
</evidence>
<dbReference type="InterPro" id="IPR004589">
    <property type="entry name" value="DNA_helicase_ATP-dep_RecQ"/>
</dbReference>
<dbReference type="Pfam" id="PF00270">
    <property type="entry name" value="DEAD"/>
    <property type="match status" value="1"/>
</dbReference>
<dbReference type="CDD" id="cd18794">
    <property type="entry name" value="SF2_C_RecQ"/>
    <property type="match status" value="1"/>
</dbReference>
<dbReference type="InterPro" id="IPR027417">
    <property type="entry name" value="P-loop_NTPase"/>
</dbReference>
<dbReference type="FunFam" id="3.40.50.300:FF:002465">
    <property type="entry name" value="ATP-dependent DNA helicase RecQ"/>
    <property type="match status" value="1"/>
</dbReference>
<dbReference type="GO" id="GO:0009432">
    <property type="term" value="P:SOS response"/>
    <property type="evidence" value="ECO:0007669"/>
    <property type="project" value="UniProtKB-UniRule"/>
</dbReference>
<dbReference type="GO" id="GO:0016787">
    <property type="term" value="F:hydrolase activity"/>
    <property type="evidence" value="ECO:0007669"/>
    <property type="project" value="UniProtKB-KW"/>
</dbReference>
<dbReference type="PROSITE" id="PS51194">
    <property type="entry name" value="HELICASE_CTER"/>
    <property type="match status" value="1"/>
</dbReference>
<dbReference type="InterPro" id="IPR006293">
    <property type="entry name" value="DNA_helicase_ATP-dep_RecQ_bac"/>
</dbReference>
<dbReference type="GO" id="GO:0005737">
    <property type="term" value="C:cytoplasm"/>
    <property type="evidence" value="ECO:0007669"/>
    <property type="project" value="TreeGrafter"/>
</dbReference>
<dbReference type="RefSeq" id="WP_004295494.1">
    <property type="nucleotide sequence ID" value="NZ_JAQECU010000012.1"/>
</dbReference>
<evidence type="ECO:0000256" key="10">
    <source>
        <dbReference type="ARBA" id="ARBA00022840"/>
    </source>
</evidence>